<accession>A0A0K2H3A5</accession>
<dbReference type="Pfam" id="PF04525">
    <property type="entry name" value="LOR"/>
    <property type="match status" value="1"/>
</dbReference>
<dbReference type="AlphaFoldDB" id="A0A0K2H3A5"/>
<dbReference type="InterPro" id="IPR007612">
    <property type="entry name" value="LOR"/>
</dbReference>
<reference evidence="2 3" key="1">
    <citation type="submission" date="2013-10" db="EMBL/GenBank/DDBJ databases">
        <title>Complete genome sequence of Corynebacterium lactis DSM 45799(T), isolated from raw cow milk.</title>
        <authorList>
            <person name="Ruckert C."/>
            <person name="Albersmeier A."/>
            <person name="Lipski A."/>
            <person name="Kalinowski J."/>
        </authorList>
    </citation>
    <scope>NUCLEOTIDE SEQUENCE [LARGE SCALE GENOMIC DNA]</scope>
    <source>
        <strain evidence="2 3">RW2-5</strain>
    </source>
</reference>
<dbReference type="KEGG" id="clw:CLAC_06865"/>
<dbReference type="SUPFAM" id="SSF54518">
    <property type="entry name" value="Tubby C-terminal domain-like"/>
    <property type="match status" value="1"/>
</dbReference>
<proteinExistence type="inferred from homology"/>
<evidence type="ECO:0008006" key="4">
    <source>
        <dbReference type="Google" id="ProtNLM"/>
    </source>
</evidence>
<keyword evidence="3" id="KW-1185">Reference proteome</keyword>
<evidence type="ECO:0000256" key="1">
    <source>
        <dbReference type="ARBA" id="ARBA00005437"/>
    </source>
</evidence>
<evidence type="ECO:0000313" key="2">
    <source>
        <dbReference type="EMBL" id="ALA68530.1"/>
    </source>
</evidence>
<dbReference type="InterPro" id="IPR025659">
    <property type="entry name" value="Tubby-like_C"/>
</dbReference>
<comment type="similarity">
    <text evidence="1">Belongs to the LOR family.</text>
</comment>
<dbReference type="Proteomes" id="UP000058446">
    <property type="component" value="Chromosome"/>
</dbReference>
<evidence type="ECO:0000313" key="3">
    <source>
        <dbReference type="Proteomes" id="UP000058446"/>
    </source>
</evidence>
<dbReference type="PATRIC" id="fig|1408189.4.peg.1369"/>
<protein>
    <recommendedName>
        <fullName evidence="4">Scramblase</fullName>
    </recommendedName>
</protein>
<gene>
    <name evidence="2" type="ORF">CLAC_06865</name>
</gene>
<name>A0A0K2H3A5_9CORY</name>
<sequence>MSAMESYWDNHKSFWDEHEDNQSEQPLREEDRLQPRLQQGLLTHDRLHIQKIRSVASDGFDIFDSQGTTVAKVSTTSSLTDRIFTDNCPLIVEDPVGRPVLRIDNSKEFYRDHYHVLYFDKSVSDVECSPEWMVDITSKPAIMRKNPTITLLGELEDADVQIKGDFWSYNARLLINDVTMARISRIKSTLKDILAGNQQYVLRLKEDLSPKQRAAFIGIALTMDVISKKARSS</sequence>
<dbReference type="EMBL" id="CP006841">
    <property type="protein sequence ID" value="ALA68530.1"/>
    <property type="molecule type" value="Genomic_DNA"/>
</dbReference>
<dbReference type="Gene3D" id="2.40.160.200">
    <property type="entry name" value="LURP1-related"/>
    <property type="match status" value="1"/>
</dbReference>
<dbReference type="InterPro" id="IPR038595">
    <property type="entry name" value="LOR_sf"/>
</dbReference>
<organism evidence="2 3">
    <name type="scientific">Corynebacterium lactis RW2-5</name>
    <dbReference type="NCBI Taxonomy" id="1408189"/>
    <lineage>
        <taxon>Bacteria</taxon>
        <taxon>Bacillati</taxon>
        <taxon>Actinomycetota</taxon>
        <taxon>Actinomycetes</taxon>
        <taxon>Mycobacteriales</taxon>
        <taxon>Corynebacteriaceae</taxon>
        <taxon>Corynebacterium</taxon>
    </lineage>
</organism>